<reference evidence="2" key="1">
    <citation type="submission" date="2022-01" db="EMBL/GenBank/DDBJ databases">
        <authorList>
            <person name="Jo J.-H."/>
            <person name="Im W.-T."/>
        </authorList>
    </citation>
    <scope>NUCLEOTIDE SEQUENCE</scope>
    <source>
        <strain evidence="2">NA20</strain>
    </source>
</reference>
<feature type="transmembrane region" description="Helical" evidence="1">
    <location>
        <begin position="12"/>
        <end position="35"/>
    </location>
</feature>
<comment type="caution">
    <text evidence="2">The sequence shown here is derived from an EMBL/GenBank/DDBJ whole genome shotgun (WGS) entry which is preliminary data.</text>
</comment>
<feature type="transmembrane region" description="Helical" evidence="1">
    <location>
        <begin position="78"/>
        <end position="97"/>
    </location>
</feature>
<gene>
    <name evidence="2" type="ORF">LZZ85_27055</name>
</gene>
<keyword evidence="1" id="KW-0472">Membrane</keyword>
<evidence type="ECO:0000256" key="1">
    <source>
        <dbReference type="SAM" id="Phobius"/>
    </source>
</evidence>
<keyword evidence="1" id="KW-0812">Transmembrane</keyword>
<name>A0ABS9L052_9BACT</name>
<feature type="transmembrane region" description="Helical" evidence="1">
    <location>
        <begin position="47"/>
        <end position="66"/>
    </location>
</feature>
<keyword evidence="3" id="KW-1185">Reference proteome</keyword>
<proteinExistence type="predicted"/>
<feature type="transmembrane region" description="Helical" evidence="1">
    <location>
        <begin position="109"/>
        <end position="127"/>
    </location>
</feature>
<dbReference type="EMBL" id="JAKLTR010000029">
    <property type="protein sequence ID" value="MCG2617991.1"/>
    <property type="molecule type" value="Genomic_DNA"/>
</dbReference>
<dbReference type="RefSeq" id="WP_237877015.1">
    <property type="nucleotide sequence ID" value="NZ_JAKLTR010000029.1"/>
</dbReference>
<dbReference type="Proteomes" id="UP001165367">
    <property type="component" value="Unassembled WGS sequence"/>
</dbReference>
<organism evidence="2 3">
    <name type="scientific">Terrimonas ginsenosidimutans</name>
    <dbReference type="NCBI Taxonomy" id="2908004"/>
    <lineage>
        <taxon>Bacteria</taxon>
        <taxon>Pseudomonadati</taxon>
        <taxon>Bacteroidota</taxon>
        <taxon>Chitinophagia</taxon>
        <taxon>Chitinophagales</taxon>
        <taxon>Chitinophagaceae</taxon>
        <taxon>Terrimonas</taxon>
    </lineage>
</organism>
<keyword evidence="1" id="KW-1133">Transmembrane helix</keyword>
<sequence length="138" mass="14647">MDQLNFHKQKLYCLIIAGVALIAIFLPWFSMSMGIFGGISVNGFRSWGILSFFGVAGVAAASLLGDKTLPFDETFKKVALGSFAAIALGALIFFLRMTAEGLSIGSAGFGLYLTLIAGALGLVWVLGKINLPDIKKKP</sequence>
<protein>
    <submittedName>
        <fullName evidence="2">Uncharacterized protein</fullName>
    </submittedName>
</protein>
<evidence type="ECO:0000313" key="3">
    <source>
        <dbReference type="Proteomes" id="UP001165367"/>
    </source>
</evidence>
<evidence type="ECO:0000313" key="2">
    <source>
        <dbReference type="EMBL" id="MCG2617991.1"/>
    </source>
</evidence>
<accession>A0ABS9L052</accession>